<protein>
    <recommendedName>
        <fullName evidence="3">Haloacid dehalogenase-like hydrolase domain-containing protein 3</fullName>
    </recommendedName>
</protein>
<dbReference type="EMBL" id="SPNW01000009">
    <property type="protein sequence ID" value="TIA91914.1"/>
    <property type="molecule type" value="Genomic_DNA"/>
</dbReference>
<dbReference type="Proteomes" id="UP000310189">
    <property type="component" value="Unassembled WGS sequence"/>
</dbReference>
<dbReference type="SUPFAM" id="SSF56784">
    <property type="entry name" value="HAD-like"/>
    <property type="match status" value="1"/>
</dbReference>
<dbReference type="Gene3D" id="3.40.50.1000">
    <property type="entry name" value="HAD superfamily/HAD-like"/>
    <property type="match status" value="1"/>
</dbReference>
<gene>
    <name evidence="1" type="ORF">E3P99_00851</name>
</gene>
<organism evidence="1 2">
    <name type="scientific">Wallemia hederae</name>
    <dbReference type="NCBI Taxonomy" id="1540922"/>
    <lineage>
        <taxon>Eukaryota</taxon>
        <taxon>Fungi</taxon>
        <taxon>Dikarya</taxon>
        <taxon>Basidiomycota</taxon>
        <taxon>Wallemiomycotina</taxon>
        <taxon>Wallemiomycetes</taxon>
        <taxon>Wallemiales</taxon>
        <taxon>Wallemiaceae</taxon>
        <taxon>Wallemia</taxon>
    </lineage>
</organism>
<comment type="caution">
    <text evidence="1">The sequence shown here is derived from an EMBL/GenBank/DDBJ whole genome shotgun (WGS) entry which is preliminary data.</text>
</comment>
<sequence length="245" mass="27563">MTTKAVKLVLFDAFDTLIKPRQPIPNQYSHVFVKHGVNISPDVVKQSFKGKFAELNDKAGNYGKKLSWTPNQWWSTLIKMVIEEHVSAVDDKTLGVIQNELLTRFASSDGYEAFQGSYDTLSAINRAGIKCGLVSNSDERIVETVSVLESLSLRQFLSRISLSYNVGHEKPEREIFQDALKVDGSIRPSEVLFVGDEYKADYLGAKDAGMKPLLLYQAGYHKEIDEQTLKSVDHIDKITDVLEYI</sequence>
<proteinExistence type="predicted"/>
<dbReference type="AlphaFoldDB" id="A0A4T0FVW0"/>
<evidence type="ECO:0008006" key="3">
    <source>
        <dbReference type="Google" id="ProtNLM"/>
    </source>
</evidence>
<accession>A0A4T0FVW0</accession>
<reference evidence="1 2" key="1">
    <citation type="submission" date="2019-03" db="EMBL/GenBank/DDBJ databases">
        <title>Sequencing 23 genomes of Wallemia ichthyophaga.</title>
        <authorList>
            <person name="Gostincar C."/>
        </authorList>
    </citation>
    <scope>NUCLEOTIDE SEQUENCE [LARGE SCALE GENOMIC DNA]</scope>
    <source>
        <strain evidence="1 2">EXF-5753</strain>
    </source>
</reference>
<dbReference type="InterPro" id="IPR011949">
    <property type="entry name" value="HAD-SF_hydro_IA_REG-2-like"/>
</dbReference>
<dbReference type="SFLD" id="SFLDG01129">
    <property type="entry name" value="C1.5:_HAD__Beta-PGM__Phosphata"/>
    <property type="match status" value="1"/>
</dbReference>
<dbReference type="SFLD" id="SFLDS00003">
    <property type="entry name" value="Haloacid_Dehalogenase"/>
    <property type="match status" value="1"/>
</dbReference>
<dbReference type="InterPro" id="IPR044924">
    <property type="entry name" value="HAD-SF_hydro_IA_REG-2-like_cap"/>
</dbReference>
<dbReference type="InterPro" id="IPR023214">
    <property type="entry name" value="HAD_sf"/>
</dbReference>
<dbReference type="NCBIfam" id="TIGR01549">
    <property type="entry name" value="HAD-SF-IA-v1"/>
    <property type="match status" value="1"/>
</dbReference>
<evidence type="ECO:0000313" key="2">
    <source>
        <dbReference type="Proteomes" id="UP000310189"/>
    </source>
</evidence>
<dbReference type="PANTHER" id="PTHR46191:SF2">
    <property type="entry name" value="HALOACID DEHALOGENASE-LIKE HYDROLASE DOMAIN-CONTAINING PROTEIN 3"/>
    <property type="match status" value="1"/>
</dbReference>
<dbReference type="InterPro" id="IPR051828">
    <property type="entry name" value="HAD-like_hydrolase_domain"/>
</dbReference>
<dbReference type="GO" id="GO:0016791">
    <property type="term" value="F:phosphatase activity"/>
    <property type="evidence" value="ECO:0007669"/>
    <property type="project" value="UniProtKB-ARBA"/>
</dbReference>
<dbReference type="NCBIfam" id="TIGR02252">
    <property type="entry name" value="DREG-2"/>
    <property type="match status" value="1"/>
</dbReference>
<evidence type="ECO:0000313" key="1">
    <source>
        <dbReference type="EMBL" id="TIA91914.1"/>
    </source>
</evidence>
<dbReference type="GO" id="GO:0005634">
    <property type="term" value="C:nucleus"/>
    <property type="evidence" value="ECO:0007669"/>
    <property type="project" value="TreeGrafter"/>
</dbReference>
<dbReference type="Gene3D" id="1.10.150.720">
    <property type="entry name" value="Haloacid dehalogenase-like hydrolase"/>
    <property type="match status" value="1"/>
</dbReference>
<dbReference type="Pfam" id="PF00702">
    <property type="entry name" value="Hydrolase"/>
    <property type="match status" value="1"/>
</dbReference>
<name>A0A4T0FVW0_9BASI</name>
<dbReference type="InterPro" id="IPR006439">
    <property type="entry name" value="HAD-SF_hydro_IA"/>
</dbReference>
<dbReference type="PANTHER" id="PTHR46191">
    <property type="match status" value="1"/>
</dbReference>
<dbReference type="OrthoDB" id="444127at2759"/>
<keyword evidence="2" id="KW-1185">Reference proteome</keyword>
<dbReference type="InterPro" id="IPR036412">
    <property type="entry name" value="HAD-like_sf"/>
</dbReference>